<evidence type="ECO:0000256" key="1">
    <source>
        <dbReference type="ARBA" id="ARBA00022527"/>
    </source>
</evidence>
<feature type="compositionally biased region" description="Low complexity" evidence="6">
    <location>
        <begin position="272"/>
        <end position="302"/>
    </location>
</feature>
<organism evidence="8 10">
    <name type="scientific">Puccinia graminis f. sp. tritici</name>
    <dbReference type="NCBI Taxonomy" id="56615"/>
    <lineage>
        <taxon>Eukaryota</taxon>
        <taxon>Fungi</taxon>
        <taxon>Dikarya</taxon>
        <taxon>Basidiomycota</taxon>
        <taxon>Pucciniomycotina</taxon>
        <taxon>Pucciniomycetes</taxon>
        <taxon>Pucciniales</taxon>
        <taxon>Pucciniaceae</taxon>
        <taxon>Puccinia</taxon>
    </lineage>
</organism>
<evidence type="ECO:0000256" key="6">
    <source>
        <dbReference type="SAM" id="MobiDB-lite"/>
    </source>
</evidence>
<evidence type="ECO:0000256" key="3">
    <source>
        <dbReference type="ARBA" id="ARBA00022741"/>
    </source>
</evidence>
<dbReference type="Proteomes" id="UP000324748">
    <property type="component" value="Unassembled WGS sequence"/>
</dbReference>
<keyword evidence="5" id="KW-0067">ATP-binding</keyword>
<feature type="compositionally biased region" description="Low complexity" evidence="6">
    <location>
        <begin position="140"/>
        <end position="151"/>
    </location>
</feature>
<sequence>MRDSVKNPPPSPVVKQSIHQLIILLTNPHYLLHIPLIIMPSCGKCGRTTDSILLGWCDFCLKDAGIKQHHIEASLHKPLASTSSNPPATTSSQFPFRRNTVIRPSSQPSSVPPTSTSALDEYFQNAVRNKQKKPQVAPYSKNKPPRSSSKSTSDKDNKRLIDCGFVLYVNNKINTQTGILNVKQKVDLDNPKLYGDLLDSLWGLFSIQLEKKSLLPHSPDSSEGCVSLAQGKSVLPTPEALEYVVRKSNDQKPVLINIIYQYKTPQDKSSDSEYSSSNNNSNTSSKPATRSSRPRSTTNTKFSKSRSKDYDSSDDSNCSLEENLLITKSSTQSSRKKSLVDDSTRHSRKQSTRTCRKKSVNQSRSSDDNNTSSDDNITIMPLPTQPLVKNPLQDHHPKNKTSRSTISGVSPVKKIRNSWASAGIASTMPRLGSSSLSTQLCILGQNNNDIVDVVKTGWIHANQFIFKTFERTEYKLLKADTKPITLRIFRDVIIGQGSMRRALKAEVKSISEDGAEIISNYVAKIRYKENVSSLSSHANDAMMYEASGLLLRKFKSIIAESNRVKQQFKQRAKKMEIVRHAVVATGDTQFPSEVFFLEAALEGTYVKYSSNIDFDVAEDQPRMEPRICRLMNAFTHWSYVESKGNSLICDLQGVGPILTGPQIIDLDHTRWADGNNAKEGISMFIKNHICNEFCIQLRLESPDTINKDNPSNISTSNQLQRLTGRITTPKRPPAHQIQMQSSLPIKSSLSHIINYANGALSSGWLSDHPATTTD</sequence>
<feature type="region of interest" description="Disordered" evidence="6">
    <location>
        <begin position="266"/>
        <end position="409"/>
    </location>
</feature>
<dbReference type="GO" id="GO:0004674">
    <property type="term" value="F:protein serine/threonine kinase activity"/>
    <property type="evidence" value="ECO:0007669"/>
    <property type="project" value="UniProtKB-KW"/>
</dbReference>
<keyword evidence="10" id="KW-1185">Reference proteome</keyword>
<feature type="compositionally biased region" description="Low complexity" evidence="6">
    <location>
        <begin position="361"/>
        <end position="376"/>
    </location>
</feature>
<protein>
    <recommendedName>
        <fullName evidence="7">Alpha-type protein kinase domain-containing protein</fullName>
    </recommendedName>
</protein>
<reference evidence="10 11" key="1">
    <citation type="submission" date="2019-05" db="EMBL/GenBank/DDBJ databases">
        <title>Emergence of the Ug99 lineage of the wheat stem rust pathogen through somatic hybridization.</title>
        <authorList>
            <person name="Li F."/>
            <person name="Upadhyaya N.M."/>
            <person name="Sperschneider J."/>
            <person name="Matny O."/>
            <person name="Nguyen-Phuc H."/>
            <person name="Mago R."/>
            <person name="Raley C."/>
            <person name="Miller M.E."/>
            <person name="Silverstein K.A.T."/>
            <person name="Henningsen E."/>
            <person name="Hirsch C.D."/>
            <person name="Visser B."/>
            <person name="Pretorius Z.A."/>
            <person name="Steffenson B.J."/>
            <person name="Schwessinger B."/>
            <person name="Dodds P.N."/>
            <person name="Figueroa M."/>
        </authorList>
    </citation>
    <scope>NUCLEOTIDE SEQUENCE [LARGE SCALE GENOMIC DNA]</scope>
    <source>
        <strain evidence="8">21-0</strain>
        <strain evidence="9 11">Ug99</strain>
    </source>
</reference>
<name>A0A5B0MJC2_PUCGR</name>
<dbReference type="InterPro" id="IPR011009">
    <property type="entry name" value="Kinase-like_dom_sf"/>
</dbReference>
<feature type="domain" description="Alpha-type protein kinase" evidence="7">
    <location>
        <begin position="468"/>
        <end position="702"/>
    </location>
</feature>
<evidence type="ECO:0000256" key="5">
    <source>
        <dbReference type="ARBA" id="ARBA00022840"/>
    </source>
</evidence>
<dbReference type="SMART" id="SM00811">
    <property type="entry name" value="Alpha_kinase"/>
    <property type="match status" value="1"/>
</dbReference>
<dbReference type="GO" id="GO:1903013">
    <property type="term" value="P:response to differentiation-inducing factor 1"/>
    <property type="evidence" value="ECO:0007669"/>
    <property type="project" value="TreeGrafter"/>
</dbReference>
<dbReference type="Pfam" id="PF02816">
    <property type="entry name" value="Alpha_kinase"/>
    <property type="match status" value="1"/>
</dbReference>
<gene>
    <name evidence="8" type="ORF">PGT21_050091</name>
    <name evidence="9" type="ORF">PGTUg99_050110</name>
</gene>
<feature type="compositionally biased region" description="Low complexity" evidence="6">
    <location>
        <begin position="80"/>
        <end position="92"/>
    </location>
</feature>
<accession>A0A5B0MJC2</accession>
<evidence type="ECO:0000256" key="2">
    <source>
        <dbReference type="ARBA" id="ARBA00022679"/>
    </source>
</evidence>
<dbReference type="SUPFAM" id="SSF56112">
    <property type="entry name" value="Protein kinase-like (PK-like)"/>
    <property type="match status" value="1"/>
</dbReference>
<keyword evidence="3" id="KW-0547">Nucleotide-binding</keyword>
<dbReference type="AlphaFoldDB" id="A0A5B0MJC2"/>
<dbReference type="PANTHER" id="PTHR45992">
    <property type="entry name" value="EUKARYOTIC ELONGATION FACTOR 2 KINASE-RELATED"/>
    <property type="match status" value="1"/>
</dbReference>
<feature type="compositionally biased region" description="Basic residues" evidence="6">
    <location>
        <begin position="346"/>
        <end position="359"/>
    </location>
</feature>
<dbReference type="PANTHER" id="PTHR45992:SF2">
    <property type="entry name" value="EUKARYOTIC ELONGATION FACTOR 2 KINASE"/>
    <property type="match status" value="1"/>
</dbReference>
<evidence type="ECO:0000313" key="11">
    <source>
        <dbReference type="Proteomes" id="UP000325313"/>
    </source>
</evidence>
<feature type="region of interest" description="Disordered" evidence="6">
    <location>
        <begin position="77"/>
        <end position="96"/>
    </location>
</feature>
<dbReference type="Gene3D" id="3.20.200.10">
    <property type="entry name" value="MHCK/EF2 kinase"/>
    <property type="match status" value="1"/>
</dbReference>
<proteinExistence type="predicted"/>
<dbReference type="GO" id="GO:0031037">
    <property type="term" value="P:myosin II filament disassembly"/>
    <property type="evidence" value="ECO:0007669"/>
    <property type="project" value="TreeGrafter"/>
</dbReference>
<dbReference type="OrthoDB" id="2503369at2759"/>
<dbReference type="PROSITE" id="PS51158">
    <property type="entry name" value="ALPHA_KINASE"/>
    <property type="match status" value="1"/>
</dbReference>
<keyword evidence="1" id="KW-0723">Serine/threonine-protein kinase</keyword>
<keyword evidence="2" id="KW-0808">Transferase</keyword>
<comment type="caution">
    <text evidence="8">The sequence shown here is derived from an EMBL/GenBank/DDBJ whole genome shotgun (WGS) entry which is preliminary data.</text>
</comment>
<evidence type="ECO:0000256" key="4">
    <source>
        <dbReference type="ARBA" id="ARBA00022777"/>
    </source>
</evidence>
<dbReference type="InterPro" id="IPR051852">
    <property type="entry name" value="Alpha-type_PK"/>
</dbReference>
<keyword evidence="4" id="KW-0418">Kinase</keyword>
<dbReference type="Proteomes" id="UP000325313">
    <property type="component" value="Unassembled WGS sequence"/>
</dbReference>
<evidence type="ECO:0000313" key="10">
    <source>
        <dbReference type="Proteomes" id="UP000324748"/>
    </source>
</evidence>
<evidence type="ECO:0000259" key="7">
    <source>
        <dbReference type="PROSITE" id="PS51158"/>
    </source>
</evidence>
<dbReference type="CDD" id="cd04515">
    <property type="entry name" value="Alpha_kinase"/>
    <property type="match status" value="1"/>
</dbReference>
<dbReference type="GO" id="GO:0005524">
    <property type="term" value="F:ATP binding"/>
    <property type="evidence" value="ECO:0007669"/>
    <property type="project" value="UniProtKB-KW"/>
</dbReference>
<dbReference type="EMBL" id="VDEP01000170">
    <property type="protein sequence ID" value="KAA1126956.1"/>
    <property type="molecule type" value="Genomic_DNA"/>
</dbReference>
<evidence type="ECO:0000313" key="9">
    <source>
        <dbReference type="EMBL" id="KAA1126956.1"/>
    </source>
</evidence>
<evidence type="ECO:0000313" key="8">
    <source>
        <dbReference type="EMBL" id="KAA1076791.1"/>
    </source>
</evidence>
<feature type="region of interest" description="Disordered" evidence="6">
    <location>
        <begin position="130"/>
        <end position="156"/>
    </location>
</feature>
<dbReference type="EMBL" id="VSWC01000145">
    <property type="protein sequence ID" value="KAA1076791.1"/>
    <property type="molecule type" value="Genomic_DNA"/>
</dbReference>
<dbReference type="InterPro" id="IPR004166">
    <property type="entry name" value="a-kinase_dom"/>
</dbReference>